<dbReference type="GO" id="GO:0004803">
    <property type="term" value="F:transposase activity"/>
    <property type="evidence" value="ECO:0007669"/>
    <property type="project" value="InterPro"/>
</dbReference>
<dbReference type="GO" id="GO:0003677">
    <property type="term" value="F:DNA binding"/>
    <property type="evidence" value="ECO:0007669"/>
    <property type="project" value="InterPro"/>
</dbReference>
<dbReference type="InterPro" id="IPR009057">
    <property type="entry name" value="Homeodomain-like_sf"/>
</dbReference>
<evidence type="ECO:0000256" key="1">
    <source>
        <dbReference type="SAM" id="Coils"/>
    </source>
</evidence>
<gene>
    <name evidence="2" type="ORF">B1B_15842</name>
</gene>
<dbReference type="AlphaFoldDB" id="T1A925"/>
<reference evidence="2" key="1">
    <citation type="submission" date="2013-08" db="EMBL/GenBank/DDBJ databases">
        <authorList>
            <person name="Mendez C."/>
            <person name="Richter M."/>
            <person name="Ferrer M."/>
            <person name="Sanchez J."/>
        </authorList>
    </citation>
    <scope>NUCLEOTIDE SEQUENCE</scope>
</reference>
<dbReference type="GO" id="GO:0006313">
    <property type="term" value="P:DNA transposition"/>
    <property type="evidence" value="ECO:0007669"/>
    <property type="project" value="InterPro"/>
</dbReference>
<reference evidence="2" key="2">
    <citation type="journal article" date="2014" name="ISME J.">
        <title>Microbial stratification in low pH oxic and suboxic macroscopic growths along an acid mine drainage.</title>
        <authorList>
            <person name="Mendez-Garcia C."/>
            <person name="Mesa V."/>
            <person name="Sprenger R.R."/>
            <person name="Richter M."/>
            <person name="Diez M.S."/>
            <person name="Solano J."/>
            <person name="Bargiela R."/>
            <person name="Golyshina O.V."/>
            <person name="Manteca A."/>
            <person name="Ramos J.L."/>
            <person name="Gallego J.R."/>
            <person name="Llorente I."/>
            <person name="Martins Dos Santos V.A."/>
            <person name="Jensen O.N."/>
            <person name="Pelaez A.I."/>
            <person name="Sanchez J."/>
            <person name="Ferrer M."/>
        </authorList>
    </citation>
    <scope>NUCLEOTIDE SEQUENCE</scope>
</reference>
<feature type="coiled-coil region" evidence="1">
    <location>
        <begin position="46"/>
        <end position="73"/>
    </location>
</feature>
<proteinExistence type="predicted"/>
<dbReference type="InterPro" id="IPR002514">
    <property type="entry name" value="Transposase_8"/>
</dbReference>
<dbReference type="Pfam" id="PF01527">
    <property type="entry name" value="HTH_Tnp_1"/>
    <property type="match status" value="1"/>
</dbReference>
<evidence type="ECO:0000313" key="2">
    <source>
        <dbReference type="EMBL" id="EQD38350.1"/>
    </source>
</evidence>
<keyword evidence="1" id="KW-0175">Coiled coil</keyword>
<protein>
    <submittedName>
        <fullName evidence="2">Transposase IS3/IS911</fullName>
    </submittedName>
</protein>
<dbReference type="InterPro" id="IPR036388">
    <property type="entry name" value="WH-like_DNA-bd_sf"/>
</dbReference>
<dbReference type="EMBL" id="AUZY01010537">
    <property type="protein sequence ID" value="EQD38350.1"/>
    <property type="molecule type" value="Genomic_DNA"/>
</dbReference>
<organism evidence="2">
    <name type="scientific">mine drainage metagenome</name>
    <dbReference type="NCBI Taxonomy" id="410659"/>
    <lineage>
        <taxon>unclassified sequences</taxon>
        <taxon>metagenomes</taxon>
        <taxon>ecological metagenomes</taxon>
    </lineage>
</organism>
<comment type="caution">
    <text evidence="2">The sequence shown here is derived from an EMBL/GenBank/DDBJ whole genome shotgun (WGS) entry which is preliminary data.</text>
</comment>
<sequence length="87" mass="9799">MVKELRREDPADNSVISRVARQLGVGVESLRMWVKQSDAGGPGDLSSDERDELKTLRKENKELRRANDILRAAASFFGAELDRQSKK</sequence>
<dbReference type="Gene3D" id="1.10.10.10">
    <property type="entry name" value="Winged helix-like DNA-binding domain superfamily/Winged helix DNA-binding domain"/>
    <property type="match status" value="1"/>
</dbReference>
<name>T1A925_9ZZZZ</name>
<dbReference type="SUPFAM" id="SSF46689">
    <property type="entry name" value="Homeodomain-like"/>
    <property type="match status" value="1"/>
</dbReference>
<accession>T1A925</accession>